<name>E4L8R2_9FIRM</name>
<proteinExistence type="inferred from homology"/>
<dbReference type="PANTHER" id="PTHR47505:SF1">
    <property type="entry name" value="DNA UTILIZATION PROTEIN YHGH"/>
    <property type="match status" value="1"/>
</dbReference>
<dbReference type="InterPro" id="IPR029057">
    <property type="entry name" value="PRTase-like"/>
</dbReference>
<dbReference type="InterPro" id="IPR051910">
    <property type="entry name" value="ComF/GntX_DNA_util-trans"/>
</dbReference>
<comment type="caution">
    <text evidence="3">The sequence shown here is derived from an EMBL/GenBank/DDBJ whole genome shotgun (WGS) entry which is preliminary data.</text>
</comment>
<dbReference type="OrthoDB" id="9779910at2"/>
<evidence type="ECO:0000256" key="1">
    <source>
        <dbReference type="ARBA" id="ARBA00008007"/>
    </source>
</evidence>
<dbReference type="SUPFAM" id="SSF53271">
    <property type="entry name" value="PRTase-like"/>
    <property type="match status" value="1"/>
</dbReference>
<gene>
    <name evidence="3" type="ORF">HMPREF9220_0982</name>
</gene>
<evidence type="ECO:0000313" key="4">
    <source>
        <dbReference type="Proteomes" id="UP000004594"/>
    </source>
</evidence>
<dbReference type="Proteomes" id="UP000004594">
    <property type="component" value="Unassembled WGS sequence"/>
</dbReference>
<evidence type="ECO:0000259" key="2">
    <source>
        <dbReference type="Pfam" id="PF00156"/>
    </source>
</evidence>
<dbReference type="InterPro" id="IPR000836">
    <property type="entry name" value="PRTase_dom"/>
</dbReference>
<dbReference type="AlphaFoldDB" id="E4L8R2"/>
<dbReference type="EMBL" id="AENT01000016">
    <property type="protein sequence ID" value="EFR42777.1"/>
    <property type="molecule type" value="Genomic_DNA"/>
</dbReference>
<reference evidence="3 4" key="1">
    <citation type="submission" date="2010-11" db="EMBL/GenBank/DDBJ databases">
        <authorList>
            <person name="Durkin A.S."/>
            <person name="Madupu R."/>
            <person name="Torralba M."/>
            <person name="Gillis M."/>
            <person name="Methe B."/>
            <person name="Sutton G."/>
            <person name="Nelson K.E."/>
        </authorList>
    </citation>
    <scope>NUCLEOTIDE SEQUENCE [LARGE SCALE GENOMIC DNA]</scope>
    <source>
        <strain evidence="3 4">UPII 345-E</strain>
    </source>
</reference>
<dbReference type="Gene3D" id="3.40.50.2020">
    <property type="match status" value="1"/>
</dbReference>
<dbReference type="Pfam" id="PF00156">
    <property type="entry name" value="Pribosyltran"/>
    <property type="match status" value="1"/>
</dbReference>
<dbReference type="CDD" id="cd06223">
    <property type="entry name" value="PRTases_typeI"/>
    <property type="match status" value="1"/>
</dbReference>
<comment type="similarity">
    <text evidence="1">Belongs to the ComF/GntX family.</text>
</comment>
<dbReference type="PANTHER" id="PTHR47505">
    <property type="entry name" value="DNA UTILIZATION PROTEIN YHGH"/>
    <property type="match status" value="1"/>
</dbReference>
<organism evidence="3 4">
    <name type="scientific">Dialister micraerophilus UPII 345-E</name>
    <dbReference type="NCBI Taxonomy" id="910314"/>
    <lineage>
        <taxon>Bacteria</taxon>
        <taxon>Bacillati</taxon>
        <taxon>Bacillota</taxon>
        <taxon>Negativicutes</taxon>
        <taxon>Veillonellales</taxon>
        <taxon>Veillonellaceae</taxon>
        <taxon>Dialister</taxon>
    </lineage>
</organism>
<protein>
    <submittedName>
        <fullName evidence="3">ComF family protein</fullName>
    </submittedName>
</protein>
<accession>E4L8R2</accession>
<feature type="domain" description="Phosphoribosyltransferase" evidence="2">
    <location>
        <begin position="148"/>
        <end position="206"/>
    </location>
</feature>
<dbReference type="eggNOG" id="COG1040">
    <property type="taxonomic scope" value="Bacteria"/>
</dbReference>
<evidence type="ECO:0000313" key="3">
    <source>
        <dbReference type="EMBL" id="EFR42777.1"/>
    </source>
</evidence>
<dbReference type="RefSeq" id="WP_007554537.1">
    <property type="nucleotide sequence ID" value="NZ_AENT01000016.1"/>
</dbReference>
<sequence>MNFLSSLISLLFPFTCPECGKALKEGDFWCDICLRKNLNIHLINSSFNEYLDGCYTLSNYDKGIRRALIQLKYNNQKSRKKSIEYMVESFNYWDRLKKYKLVVPIPLSKQRLEERGYNQVDLIFKDVFKRKNFFYQSNLLIKKRNTKVQSKLRKKYRKENMKNVFIVNKRFNIKDKNILLLDDIYTSGATMLYAAKALKKAGAKSVMGFVVSSGAI</sequence>